<dbReference type="PATRIC" id="fig|941280.3.peg.999"/>
<accession>A0A192C9M0</accession>
<organism evidence="1 2">
    <name type="scientific">Escherichia coli O25b:H4</name>
    <dbReference type="NCBI Taxonomy" id="941280"/>
    <lineage>
        <taxon>Bacteria</taxon>
        <taxon>Pseudomonadati</taxon>
        <taxon>Pseudomonadota</taxon>
        <taxon>Gammaproteobacteria</taxon>
        <taxon>Enterobacterales</taxon>
        <taxon>Enterobacteriaceae</taxon>
        <taxon>Escherichia</taxon>
    </lineage>
</organism>
<reference evidence="1 2" key="1">
    <citation type="submission" date="2016-03" db="EMBL/GenBank/DDBJ databases">
        <title>Genome Sequence and Comparative Pathogenic Determinants of Uropathogenic Escherichia coli O25b:H4, a Clinical Isolate from Saudi Arabia.</title>
        <authorList>
            <person name="Alyamani E.A.J."/>
            <person name="Khiyami M.A."/>
            <person name="Booq R.Y."/>
            <person name="Bahwerth F.S."/>
            <person name="Vaisvil B."/>
            <person name="Schmitt D.P."/>
            <person name="Kapatral V."/>
        </authorList>
    </citation>
    <scope>NUCLEOTIDE SEQUENCE [LARGE SCALE GENOMIC DNA]</scope>
    <source>
        <strain evidence="1 2">O25b:H4</strain>
    </source>
</reference>
<evidence type="ECO:0000313" key="1">
    <source>
        <dbReference type="EMBL" id="ANK02274.1"/>
    </source>
</evidence>
<dbReference type="EMBL" id="CP015085">
    <property type="protein sequence ID" value="ANK02274.1"/>
    <property type="molecule type" value="Genomic_DNA"/>
</dbReference>
<gene>
    <name evidence="1" type="ORF">WLH_01013</name>
</gene>
<evidence type="ECO:0000313" key="2">
    <source>
        <dbReference type="Proteomes" id="UP000183316"/>
    </source>
</evidence>
<name>A0A192C9M0_ECO25</name>
<dbReference type="AlphaFoldDB" id="A0A192C9M0"/>
<protein>
    <submittedName>
        <fullName evidence="1">Uncharacterized protein</fullName>
    </submittedName>
</protein>
<proteinExistence type="predicted"/>
<sequence length="55" mass="6202">MDETTDKEKAGNQPARPDLYSLSFQLTIYVAKTLSALTASFERVEKVHTFLLVKV</sequence>
<dbReference type="Proteomes" id="UP000183316">
    <property type="component" value="Chromosome"/>
</dbReference>
<dbReference type="RefSeq" id="WP_023908562.1">
    <property type="nucleotide sequence ID" value="NZ_CP015085.1"/>
</dbReference>